<dbReference type="Proteomes" id="UP000248484">
    <property type="component" value="Chromosome 8"/>
</dbReference>
<feature type="compositionally biased region" description="Basic and acidic residues" evidence="1">
    <location>
        <begin position="102"/>
        <end position="125"/>
    </location>
</feature>
<evidence type="ECO:0000313" key="2">
    <source>
        <dbReference type="Proteomes" id="UP000248484"/>
    </source>
</evidence>
<reference evidence="3" key="1">
    <citation type="submission" date="2025-08" db="UniProtKB">
        <authorList>
            <consortium name="RefSeq"/>
        </authorList>
    </citation>
    <scope>IDENTIFICATION</scope>
    <source>
        <tissue evidence="3">Muscle</tissue>
    </source>
</reference>
<accession>A0A455BK45</accession>
<feature type="region of interest" description="Disordered" evidence="1">
    <location>
        <begin position="88"/>
        <end position="166"/>
    </location>
</feature>
<gene>
    <name evidence="3" type="primary">LOC114486797</name>
</gene>
<dbReference type="AlphaFoldDB" id="A0A455BK45"/>
<keyword evidence="2" id="KW-1185">Reference proteome</keyword>
<protein>
    <submittedName>
        <fullName evidence="3">Uncharacterized protein</fullName>
    </submittedName>
</protein>
<evidence type="ECO:0000256" key="1">
    <source>
        <dbReference type="SAM" id="MobiDB-lite"/>
    </source>
</evidence>
<organism evidence="2 3">
    <name type="scientific">Physeter macrocephalus</name>
    <name type="common">Sperm whale</name>
    <name type="synonym">Physeter catodon</name>
    <dbReference type="NCBI Taxonomy" id="9755"/>
    <lineage>
        <taxon>Eukaryota</taxon>
        <taxon>Metazoa</taxon>
        <taxon>Chordata</taxon>
        <taxon>Craniata</taxon>
        <taxon>Vertebrata</taxon>
        <taxon>Euteleostomi</taxon>
        <taxon>Mammalia</taxon>
        <taxon>Eutheria</taxon>
        <taxon>Laurasiatheria</taxon>
        <taxon>Artiodactyla</taxon>
        <taxon>Whippomorpha</taxon>
        <taxon>Cetacea</taxon>
        <taxon>Odontoceti</taxon>
        <taxon>Physeteridae</taxon>
        <taxon>Physeter</taxon>
    </lineage>
</organism>
<proteinExistence type="predicted"/>
<dbReference type="GeneID" id="114486797"/>
<dbReference type="RefSeq" id="XP_028349234.1">
    <property type="nucleotide sequence ID" value="XM_028493433.2"/>
</dbReference>
<sequence length="200" mass="21382">MARGRMPCNGLFQVPTNTPVIINKIVVSSHIVGGGVVSAAKSESQEKRKGTRESVKVCLSSSTLSLNTPSGKGGSKWPRCIDRVQRQAVEGRGSRHRGIQAEGKRTWRETERVEEEARASAREPEAPWTPGPRAQPPSDPGPGVVGTRSETRPSPAPPGGRRPASQVVADFLNISLEISLSPFARGAPEPHPCGSYHVLV</sequence>
<evidence type="ECO:0000313" key="3">
    <source>
        <dbReference type="RefSeq" id="XP_028349234.1"/>
    </source>
</evidence>
<name>A0A455BK45_PHYMC</name>
<dbReference type="KEGG" id="pcad:114486797"/>
<feature type="compositionally biased region" description="Pro residues" evidence="1">
    <location>
        <begin position="127"/>
        <end position="140"/>
    </location>
</feature>
<dbReference type="InParanoid" id="A0A455BK45"/>